<protein>
    <submittedName>
        <fullName evidence="1">DUF1810 domain-containing protein</fullName>
    </submittedName>
</protein>
<accession>A0A2T5PDE5</accession>
<dbReference type="Proteomes" id="UP000244064">
    <property type="component" value="Unassembled WGS sequence"/>
</dbReference>
<sequence length="145" mass="16189">MNLAYDLERFVVAQQRDYQRALGELQAGQKRSHWIWYVFPQLRGLGHSEMAQHYGIVDLAEARAYVAHPLLGPRLQECAGALLAHRGRSARQIMGAPDDLKLRSSMTLFHAADPSQALFSEVLVAFYDGEVDLATLKRLGPEGSI</sequence>
<evidence type="ECO:0000313" key="1">
    <source>
        <dbReference type="EMBL" id="PTU75758.1"/>
    </source>
</evidence>
<dbReference type="SUPFAM" id="SSF140736">
    <property type="entry name" value="Rv1873-like"/>
    <property type="match status" value="1"/>
</dbReference>
<dbReference type="OrthoDB" id="9801870at2"/>
<dbReference type="AlphaFoldDB" id="A0A2T5PDE5"/>
<comment type="caution">
    <text evidence="1">The sequence shown here is derived from an EMBL/GenBank/DDBJ whole genome shotgun (WGS) entry which is preliminary data.</text>
</comment>
<dbReference type="PIRSF" id="PIRSF008546">
    <property type="entry name" value="UCP008546"/>
    <property type="match status" value="1"/>
</dbReference>
<keyword evidence="2" id="KW-1185">Reference proteome</keyword>
<evidence type="ECO:0000313" key="2">
    <source>
        <dbReference type="Proteomes" id="UP000244064"/>
    </source>
</evidence>
<dbReference type="RefSeq" id="WP_108105301.1">
    <property type="nucleotide sequence ID" value="NZ_QASN01000006.1"/>
</dbReference>
<dbReference type="Pfam" id="PF08837">
    <property type="entry name" value="DUF1810"/>
    <property type="match status" value="1"/>
</dbReference>
<dbReference type="EMBL" id="QASN01000006">
    <property type="protein sequence ID" value="PTU75758.1"/>
    <property type="molecule type" value="Genomic_DNA"/>
</dbReference>
<proteinExistence type="predicted"/>
<organism evidence="1 2">
    <name type="scientific">Pseudomonas mangrovi</name>
    <dbReference type="NCBI Taxonomy" id="2161748"/>
    <lineage>
        <taxon>Bacteria</taxon>
        <taxon>Pseudomonadati</taxon>
        <taxon>Pseudomonadota</taxon>
        <taxon>Gammaproteobacteria</taxon>
        <taxon>Pseudomonadales</taxon>
        <taxon>Pseudomonadaceae</taxon>
        <taxon>Pseudomonas</taxon>
    </lineage>
</organism>
<dbReference type="InterPro" id="IPR014937">
    <property type="entry name" value="DUF1810"/>
</dbReference>
<dbReference type="InterPro" id="IPR036287">
    <property type="entry name" value="Rv1873-like_sf"/>
</dbReference>
<name>A0A2T5PDE5_9PSED</name>
<reference evidence="1 2" key="1">
    <citation type="submission" date="2018-04" db="EMBL/GenBank/DDBJ databases">
        <title>Pseudomonas sp. nov., isolated from mangrove soil.</title>
        <authorList>
            <person name="Chen C."/>
        </authorList>
    </citation>
    <scope>NUCLEOTIDE SEQUENCE [LARGE SCALE GENOMIC DNA]</scope>
    <source>
        <strain evidence="1 2">TC-11</strain>
    </source>
</reference>
<gene>
    <name evidence="1" type="ORF">DBO85_03550</name>
</gene>
<dbReference type="Gene3D" id="1.25.40.380">
    <property type="entry name" value="Protein of unknown function DUF1810"/>
    <property type="match status" value="1"/>
</dbReference>